<organism evidence="4 5">
    <name type="scientific">Paraburkholderia tropica</name>
    <dbReference type="NCBI Taxonomy" id="92647"/>
    <lineage>
        <taxon>Bacteria</taxon>
        <taxon>Pseudomonadati</taxon>
        <taxon>Pseudomonadota</taxon>
        <taxon>Betaproteobacteria</taxon>
        <taxon>Burkholderiales</taxon>
        <taxon>Burkholderiaceae</taxon>
        <taxon>Paraburkholderia</taxon>
    </lineage>
</organism>
<dbReference type="Proteomes" id="UP000183529">
    <property type="component" value="Unassembled WGS sequence"/>
</dbReference>
<keyword evidence="2" id="KW-0413">Isomerase</keyword>
<dbReference type="EMBL" id="FNZM01000022">
    <property type="protein sequence ID" value="SEK12611.1"/>
    <property type="molecule type" value="Genomic_DNA"/>
</dbReference>
<dbReference type="NCBIfam" id="TIGR00654">
    <property type="entry name" value="PhzF_family"/>
    <property type="match status" value="1"/>
</dbReference>
<dbReference type="PANTHER" id="PTHR13774:SF17">
    <property type="entry name" value="PHENAZINE BIOSYNTHESIS-LIKE DOMAIN-CONTAINING PROTEIN"/>
    <property type="match status" value="1"/>
</dbReference>
<dbReference type="InterPro" id="IPR003719">
    <property type="entry name" value="Phenazine_PhzF-like"/>
</dbReference>
<dbReference type="RefSeq" id="WP_074986930.1">
    <property type="nucleotide sequence ID" value="NZ_CADFGN010000001.1"/>
</dbReference>
<protein>
    <submittedName>
        <fullName evidence="4">Phenazine biosynthesis protein PhzF family</fullName>
    </submittedName>
</protein>
<comment type="caution">
    <text evidence="4">The sequence shown here is derived from an EMBL/GenBank/DDBJ whole genome shotgun (WGS) entry which is preliminary data.</text>
</comment>
<dbReference type="PANTHER" id="PTHR13774">
    <property type="entry name" value="PHENAZINE BIOSYNTHESIS PROTEIN"/>
    <property type="match status" value="1"/>
</dbReference>
<evidence type="ECO:0000256" key="1">
    <source>
        <dbReference type="ARBA" id="ARBA00008270"/>
    </source>
</evidence>
<evidence type="ECO:0000313" key="5">
    <source>
        <dbReference type="Proteomes" id="UP000183529"/>
    </source>
</evidence>
<comment type="similarity">
    <text evidence="1">Belongs to the PhzF family.</text>
</comment>
<accession>A0AAQ1GMF8</accession>
<sequence>MKLPLYQIDAFTSEIFKGNYAAVVLLERWLSVSLMQAVATENNLSETAFVAPDANGRFAIRWFSPITEIAFCGHATLASAFVLFKRFPEREQIEFHADAVGAFSVRRGAHGMIEMDFPQREIEPVSELPDELARGLSIRPREVFVCQQAYIAVYENEAQVRAVVPDLALIARLGPRDVVVTAPGDRVDFASRYFWPANGGDEDPVTGSIHTALTPLWAKRLGKTQLLALQASRRSGLLHCRLDAGRVRIAGQAVQYLEGVIEVPE</sequence>
<proteinExistence type="inferred from homology"/>
<name>A0AAQ1GMF8_9BURK</name>
<evidence type="ECO:0000313" key="4">
    <source>
        <dbReference type="EMBL" id="SEK12611.1"/>
    </source>
</evidence>
<dbReference type="AlphaFoldDB" id="A0AAQ1GMF8"/>
<dbReference type="SUPFAM" id="SSF54506">
    <property type="entry name" value="Diaminopimelate epimerase-like"/>
    <property type="match status" value="1"/>
</dbReference>
<dbReference type="GO" id="GO:0016853">
    <property type="term" value="F:isomerase activity"/>
    <property type="evidence" value="ECO:0007669"/>
    <property type="project" value="UniProtKB-KW"/>
</dbReference>
<evidence type="ECO:0000256" key="2">
    <source>
        <dbReference type="ARBA" id="ARBA00023235"/>
    </source>
</evidence>
<dbReference type="Gene3D" id="3.10.310.10">
    <property type="entry name" value="Diaminopimelate Epimerase, Chain A, domain 1"/>
    <property type="match status" value="2"/>
</dbReference>
<gene>
    <name evidence="4" type="ORF">SAMN05216550_12271</name>
</gene>
<reference evidence="4 5" key="1">
    <citation type="submission" date="2016-10" db="EMBL/GenBank/DDBJ databases">
        <authorList>
            <person name="Varghese N."/>
            <person name="Submissions S."/>
        </authorList>
    </citation>
    <scope>NUCLEOTIDE SEQUENCE [LARGE SCALE GENOMIC DNA]</scope>
    <source>
        <strain evidence="4 5">LMG 22274</strain>
    </source>
</reference>
<dbReference type="GO" id="GO:0005737">
    <property type="term" value="C:cytoplasm"/>
    <property type="evidence" value="ECO:0007669"/>
    <property type="project" value="TreeGrafter"/>
</dbReference>
<dbReference type="Pfam" id="PF02567">
    <property type="entry name" value="PhzC-PhzF"/>
    <property type="match status" value="1"/>
</dbReference>
<evidence type="ECO:0000256" key="3">
    <source>
        <dbReference type="PIRSR" id="PIRSR016184-1"/>
    </source>
</evidence>
<feature type="active site" evidence="3">
    <location>
        <position position="46"/>
    </location>
</feature>
<dbReference type="PIRSF" id="PIRSF016184">
    <property type="entry name" value="PhzC_PhzF"/>
    <property type="match status" value="1"/>
</dbReference>